<protein>
    <recommendedName>
        <fullName evidence="10">Ent-kaurenoic acid oxidase</fullName>
    </recommendedName>
</protein>
<dbReference type="Gene3D" id="1.10.630.10">
    <property type="entry name" value="Cytochrome P450"/>
    <property type="match status" value="1"/>
</dbReference>
<evidence type="ECO:0000256" key="3">
    <source>
        <dbReference type="ARBA" id="ARBA00023004"/>
    </source>
</evidence>
<name>A0AA38FGY4_TAXCH</name>
<keyword evidence="3 5" id="KW-0408">Iron</keyword>
<keyword evidence="2 5" id="KW-0479">Metal-binding</keyword>
<keyword evidence="7" id="KW-0472">Membrane</keyword>
<comment type="caution">
    <text evidence="8">The sequence shown here is derived from an EMBL/GenBank/DDBJ whole genome shotgun (WGS) entry which is preliminary data.</text>
</comment>
<dbReference type="EMBL" id="JAHRHJ020000009">
    <property type="protein sequence ID" value="KAH9302348.1"/>
    <property type="molecule type" value="Genomic_DNA"/>
</dbReference>
<dbReference type="InterPro" id="IPR002401">
    <property type="entry name" value="Cyt_P450_E_grp-I"/>
</dbReference>
<comment type="pathway">
    <text evidence="1">Alkaloid biosynthesis; taxol biosynthesis.</text>
</comment>
<proteinExistence type="inferred from homology"/>
<comment type="similarity">
    <text evidence="6">Belongs to the cytochrome P450 family.</text>
</comment>
<dbReference type="InterPro" id="IPR001128">
    <property type="entry name" value="Cyt_P450"/>
</dbReference>
<dbReference type="OMA" id="KLWEVYM"/>
<dbReference type="GO" id="GO:0051777">
    <property type="term" value="F:ent-kaurenoic acid monooxygenase activity"/>
    <property type="evidence" value="ECO:0007669"/>
    <property type="project" value="TreeGrafter"/>
</dbReference>
<evidence type="ECO:0000256" key="7">
    <source>
        <dbReference type="SAM" id="Phobius"/>
    </source>
</evidence>
<dbReference type="GO" id="GO:0016125">
    <property type="term" value="P:sterol metabolic process"/>
    <property type="evidence" value="ECO:0007669"/>
    <property type="project" value="TreeGrafter"/>
</dbReference>
<feature type="transmembrane region" description="Helical" evidence="7">
    <location>
        <begin position="9"/>
        <end position="28"/>
    </location>
</feature>
<dbReference type="GO" id="GO:0010268">
    <property type="term" value="P:brassinosteroid homeostasis"/>
    <property type="evidence" value="ECO:0007669"/>
    <property type="project" value="TreeGrafter"/>
</dbReference>
<keyword evidence="4" id="KW-0876">Taxol biosynthesis</keyword>
<dbReference type="GO" id="GO:0020037">
    <property type="term" value="F:heme binding"/>
    <property type="evidence" value="ECO:0007669"/>
    <property type="project" value="InterPro"/>
</dbReference>
<dbReference type="InterPro" id="IPR036396">
    <property type="entry name" value="Cyt_P450_sf"/>
</dbReference>
<dbReference type="PRINTS" id="PR00385">
    <property type="entry name" value="P450"/>
</dbReference>
<feature type="non-terminal residue" evidence="8">
    <location>
        <position position="1"/>
    </location>
</feature>
<dbReference type="PROSITE" id="PS00086">
    <property type="entry name" value="CYTOCHROME_P450"/>
    <property type="match status" value="1"/>
</dbReference>
<evidence type="ECO:0008006" key="10">
    <source>
        <dbReference type="Google" id="ProtNLM"/>
    </source>
</evidence>
<keyword evidence="6" id="KW-0560">Oxidoreductase</keyword>
<evidence type="ECO:0000256" key="1">
    <source>
        <dbReference type="ARBA" id="ARBA00005122"/>
    </source>
</evidence>
<feature type="binding site" description="axial binding residue" evidence="5">
    <location>
        <position position="439"/>
    </location>
    <ligand>
        <name>heme</name>
        <dbReference type="ChEBI" id="CHEBI:30413"/>
    </ligand>
    <ligandPart>
        <name>Fe</name>
        <dbReference type="ChEBI" id="CHEBI:18248"/>
    </ligandPart>
</feature>
<dbReference type="PANTHER" id="PTHR24286:SF356">
    <property type="entry name" value="ENT-KAURENOIC ACID OXIDASE 2"/>
    <property type="match status" value="1"/>
</dbReference>
<sequence>MVTMRTMEYWASTVAVIVCGIYTIYHALRRFNSWWYEPTLKKGSAPLPPGDMGWPLLGNMLSFLRAFKSTNPETFISGFVSRFNRIGLYKAFMFGNPTILATTPEACKLVLMDDAHFIPGWPKSAVELIGSKSFIGITFEEHKRLRKLTAAPVTGTEALSKYLTWIEETVISALENWSKLDKIDFLAQIRKLTFNIIVYIFLSNEPNEEIGALEREYTTLNLGVRAMAINLPGTAYHKALKARRKLVAIIQSMIDKRRTGQGKTEDKKADMLDELLKMKDQHGRLLEDEEVIDLLVMYLNAGHESSGHMTMWAVVFLLQNPEMYAKAKAEQENIVKKRPEGQKNLIYSELREMEYLHKVINESLRIVSFSSMVFREALDDVEINGYTIPKGWKTQVWMRNVHLDPEVYPNPKKFDPERWENFVPKPGMFVPFGLGNRLCPGNELAKMEMCVFMHCMLLHYEVQRLTPDCK</sequence>
<dbReference type="AlphaFoldDB" id="A0AA38FGY4"/>
<evidence type="ECO:0000256" key="2">
    <source>
        <dbReference type="ARBA" id="ARBA00022723"/>
    </source>
</evidence>
<organism evidence="8 9">
    <name type="scientific">Taxus chinensis</name>
    <name type="common">Chinese yew</name>
    <name type="synonym">Taxus wallichiana var. chinensis</name>
    <dbReference type="NCBI Taxonomy" id="29808"/>
    <lineage>
        <taxon>Eukaryota</taxon>
        <taxon>Viridiplantae</taxon>
        <taxon>Streptophyta</taxon>
        <taxon>Embryophyta</taxon>
        <taxon>Tracheophyta</taxon>
        <taxon>Spermatophyta</taxon>
        <taxon>Pinopsida</taxon>
        <taxon>Pinidae</taxon>
        <taxon>Conifers II</taxon>
        <taxon>Cupressales</taxon>
        <taxon>Taxaceae</taxon>
        <taxon>Taxus</taxon>
    </lineage>
</organism>
<dbReference type="SUPFAM" id="SSF48264">
    <property type="entry name" value="Cytochrome P450"/>
    <property type="match status" value="1"/>
</dbReference>
<dbReference type="PRINTS" id="PR00463">
    <property type="entry name" value="EP450I"/>
</dbReference>
<accession>A0AA38FGY4</accession>
<evidence type="ECO:0000313" key="8">
    <source>
        <dbReference type="EMBL" id="KAH9302348.1"/>
    </source>
</evidence>
<dbReference type="GO" id="GO:0016132">
    <property type="term" value="P:brassinosteroid biosynthetic process"/>
    <property type="evidence" value="ECO:0007669"/>
    <property type="project" value="TreeGrafter"/>
</dbReference>
<dbReference type="InterPro" id="IPR017972">
    <property type="entry name" value="Cyt_P450_CS"/>
</dbReference>
<evidence type="ECO:0000256" key="6">
    <source>
        <dbReference type="RuleBase" id="RU000461"/>
    </source>
</evidence>
<gene>
    <name evidence="8" type="ORF">KI387_013931</name>
</gene>
<evidence type="ECO:0000256" key="5">
    <source>
        <dbReference type="PIRSR" id="PIRSR602401-1"/>
    </source>
</evidence>
<keyword evidence="7" id="KW-0812">Transmembrane</keyword>
<reference evidence="8 9" key="1">
    <citation type="journal article" date="2021" name="Nat. Plants">
        <title>The Taxus genome provides insights into paclitaxel biosynthesis.</title>
        <authorList>
            <person name="Xiong X."/>
            <person name="Gou J."/>
            <person name="Liao Q."/>
            <person name="Li Y."/>
            <person name="Zhou Q."/>
            <person name="Bi G."/>
            <person name="Li C."/>
            <person name="Du R."/>
            <person name="Wang X."/>
            <person name="Sun T."/>
            <person name="Guo L."/>
            <person name="Liang H."/>
            <person name="Lu P."/>
            <person name="Wu Y."/>
            <person name="Zhang Z."/>
            <person name="Ro D.K."/>
            <person name="Shang Y."/>
            <person name="Huang S."/>
            <person name="Yan J."/>
        </authorList>
    </citation>
    <scope>NUCLEOTIDE SEQUENCE [LARGE SCALE GENOMIC DNA]</scope>
    <source>
        <strain evidence="8">Ta-2019</strain>
    </source>
</reference>
<keyword evidence="9" id="KW-1185">Reference proteome</keyword>
<comment type="cofactor">
    <cofactor evidence="5">
        <name>heme</name>
        <dbReference type="ChEBI" id="CHEBI:30413"/>
    </cofactor>
</comment>
<dbReference type="GO" id="GO:0042617">
    <property type="term" value="P:paclitaxel biosynthetic process"/>
    <property type="evidence" value="ECO:0007669"/>
    <property type="project" value="UniProtKB-KW"/>
</dbReference>
<dbReference type="Proteomes" id="UP000824469">
    <property type="component" value="Unassembled WGS sequence"/>
</dbReference>
<evidence type="ECO:0000313" key="9">
    <source>
        <dbReference type="Proteomes" id="UP000824469"/>
    </source>
</evidence>
<keyword evidence="6" id="KW-0503">Monooxygenase</keyword>
<dbReference type="GO" id="GO:0005506">
    <property type="term" value="F:iron ion binding"/>
    <property type="evidence" value="ECO:0007669"/>
    <property type="project" value="InterPro"/>
</dbReference>
<evidence type="ECO:0000256" key="4">
    <source>
        <dbReference type="ARBA" id="ARBA00023059"/>
    </source>
</evidence>
<keyword evidence="5 6" id="KW-0349">Heme</keyword>
<keyword evidence="7" id="KW-1133">Transmembrane helix</keyword>
<dbReference type="Pfam" id="PF00067">
    <property type="entry name" value="p450"/>
    <property type="match status" value="1"/>
</dbReference>
<dbReference type="GO" id="GO:0005783">
    <property type="term" value="C:endoplasmic reticulum"/>
    <property type="evidence" value="ECO:0007669"/>
    <property type="project" value="TreeGrafter"/>
</dbReference>
<dbReference type="PANTHER" id="PTHR24286">
    <property type="entry name" value="CYTOCHROME P450 26"/>
    <property type="match status" value="1"/>
</dbReference>